<feature type="compositionally biased region" description="Polar residues" evidence="1">
    <location>
        <begin position="237"/>
        <end position="248"/>
    </location>
</feature>
<dbReference type="InParanoid" id="A0A200RAZ3"/>
<name>A0A200RAZ3_MACCD</name>
<dbReference type="OMA" id="QLESRTC"/>
<feature type="region of interest" description="Disordered" evidence="1">
    <location>
        <begin position="319"/>
        <end position="509"/>
    </location>
</feature>
<dbReference type="EMBL" id="MVGT01000168">
    <property type="protein sequence ID" value="OVA19884.1"/>
    <property type="molecule type" value="Genomic_DNA"/>
</dbReference>
<organism evidence="3 4">
    <name type="scientific">Macleaya cordata</name>
    <name type="common">Five-seeded plume-poppy</name>
    <name type="synonym">Bocconia cordata</name>
    <dbReference type="NCBI Taxonomy" id="56857"/>
    <lineage>
        <taxon>Eukaryota</taxon>
        <taxon>Viridiplantae</taxon>
        <taxon>Streptophyta</taxon>
        <taxon>Embryophyta</taxon>
        <taxon>Tracheophyta</taxon>
        <taxon>Spermatophyta</taxon>
        <taxon>Magnoliopsida</taxon>
        <taxon>Ranunculales</taxon>
        <taxon>Papaveraceae</taxon>
        <taxon>Papaveroideae</taxon>
        <taxon>Macleaya</taxon>
    </lineage>
</organism>
<feature type="region of interest" description="Disordered" evidence="1">
    <location>
        <begin position="237"/>
        <end position="282"/>
    </location>
</feature>
<feature type="compositionally biased region" description="Polar residues" evidence="1">
    <location>
        <begin position="339"/>
        <end position="351"/>
    </location>
</feature>
<dbReference type="Pfam" id="PF07223">
    <property type="entry name" value="DUF1421"/>
    <property type="match status" value="1"/>
</dbReference>
<dbReference type="OrthoDB" id="515416at2759"/>
<keyword evidence="4" id="KW-1185">Reference proteome</keyword>
<accession>A0A200RAZ3</accession>
<feature type="compositionally biased region" description="Low complexity" evidence="1">
    <location>
        <begin position="379"/>
        <end position="400"/>
    </location>
</feature>
<feature type="domain" description="DUF1421" evidence="2">
    <location>
        <begin position="510"/>
        <end position="553"/>
    </location>
</feature>
<comment type="caution">
    <text evidence="3">The sequence shown here is derived from an EMBL/GenBank/DDBJ whole genome shotgun (WGS) entry which is preliminary data.</text>
</comment>
<feature type="compositionally biased region" description="Pro residues" evidence="1">
    <location>
        <begin position="260"/>
        <end position="275"/>
    </location>
</feature>
<dbReference type="Proteomes" id="UP000195402">
    <property type="component" value="Unassembled WGS sequence"/>
</dbReference>
<evidence type="ECO:0000256" key="1">
    <source>
        <dbReference type="SAM" id="MobiDB-lite"/>
    </source>
</evidence>
<feature type="compositionally biased region" description="Low complexity" evidence="1">
    <location>
        <begin position="249"/>
        <end position="259"/>
    </location>
</feature>
<evidence type="ECO:0000259" key="2">
    <source>
        <dbReference type="Pfam" id="PF07223"/>
    </source>
</evidence>
<dbReference type="PANTHER" id="PTHR31805:SF14">
    <property type="entry name" value="RECEPTOR-LIKE KINASE, PUTATIVE (DUF1421)-RELATED"/>
    <property type="match status" value="1"/>
</dbReference>
<gene>
    <name evidence="3" type="ORF">BVC80_233g35</name>
</gene>
<dbReference type="PANTHER" id="PTHR31805">
    <property type="entry name" value="RECEPTOR-LIKE KINASE, PUTATIVE (DUF1421)-RELATED"/>
    <property type="match status" value="1"/>
</dbReference>
<dbReference type="InterPro" id="IPR010820">
    <property type="entry name" value="DUF1421"/>
</dbReference>
<evidence type="ECO:0000313" key="4">
    <source>
        <dbReference type="Proteomes" id="UP000195402"/>
    </source>
</evidence>
<dbReference type="AlphaFoldDB" id="A0A200RAZ3"/>
<feature type="compositionally biased region" description="Polar residues" evidence="1">
    <location>
        <begin position="458"/>
        <end position="474"/>
    </location>
</feature>
<dbReference type="STRING" id="56857.A0A200RAZ3"/>
<proteinExistence type="predicted"/>
<dbReference type="FunCoup" id="A0A200RAZ3">
    <property type="interactions" value="1286"/>
</dbReference>
<sequence length="554" mass="59647">MNSSSFMDKQVMGLSGSQNNDIFDLMNPQEEQQPINGGGGGGGGGIKELAEEILPSYDFQPIRPVGASLHSDNFEGSNVGGTRVWNSADHKTNSPNRRNFGSIDVSESAEVIQEKDRNSYVAVTMSEIDQTMKKHADNLLHALEGVSARLSQLDTRTRHIESSVDDLKVSIANNHGNSDGKLRQLENILREVQTGVLVLRDKQEIAEAHFQLSKLQTTKGEQHSENHNTTYHCDSVQQQVASAPQLSNQSAVPPVALPQAPQPLPALPSNSPLPPAQQNVPPVQIPAQLPQTQISSIPQPEPHFPPPGQLAEVTHQHYQLTPPGQQPQPTPYQHYQSTNQLPHYSQSSHPPQQHLPLAPANPSPPQLQPALSHQPEETPYIPSQSYPPSIRQSPSINQPPSSVPPSQPFYGAPTHMYEPPPSNRPSPGFSSGYGGPPSGPNFSDSYPYSGSSHYGSSTMKPPQFSATPASSGGNSYPRIPTAQMLPHAVPTASSDGGGSSSSGSGNRVPIDDVVDKVATMGFSREQVRATVRKLTENGQSVDLNVVLDKLMNGR</sequence>
<feature type="compositionally biased region" description="Low complexity" evidence="1">
    <location>
        <begin position="440"/>
        <end position="457"/>
    </location>
</feature>
<reference evidence="3 4" key="1">
    <citation type="journal article" date="2017" name="Mol. Plant">
        <title>The Genome of Medicinal Plant Macleaya cordata Provides New Insights into Benzylisoquinoline Alkaloids Metabolism.</title>
        <authorList>
            <person name="Liu X."/>
            <person name="Liu Y."/>
            <person name="Huang P."/>
            <person name="Ma Y."/>
            <person name="Qing Z."/>
            <person name="Tang Q."/>
            <person name="Cao H."/>
            <person name="Cheng P."/>
            <person name="Zheng Y."/>
            <person name="Yuan Z."/>
            <person name="Zhou Y."/>
            <person name="Liu J."/>
            <person name="Tang Z."/>
            <person name="Zhuo Y."/>
            <person name="Zhang Y."/>
            <person name="Yu L."/>
            <person name="Huang J."/>
            <person name="Yang P."/>
            <person name="Peng Q."/>
            <person name="Zhang J."/>
            <person name="Jiang W."/>
            <person name="Zhang Z."/>
            <person name="Lin K."/>
            <person name="Ro D.K."/>
            <person name="Chen X."/>
            <person name="Xiong X."/>
            <person name="Shang Y."/>
            <person name="Huang S."/>
            <person name="Zeng J."/>
        </authorList>
    </citation>
    <scope>NUCLEOTIDE SEQUENCE [LARGE SCALE GENOMIC DNA]</scope>
    <source>
        <strain evidence="4">cv. BLH2017</strain>
        <tissue evidence="3">Root</tissue>
    </source>
</reference>
<protein>
    <recommendedName>
        <fullName evidence="2">DUF1421 domain-containing protein</fullName>
    </recommendedName>
</protein>
<evidence type="ECO:0000313" key="3">
    <source>
        <dbReference type="EMBL" id="OVA19884.1"/>
    </source>
</evidence>